<organism evidence="1">
    <name type="scientific">Ananas comosus var. bracteatus</name>
    <name type="common">red pineapple</name>
    <dbReference type="NCBI Taxonomy" id="296719"/>
    <lineage>
        <taxon>Eukaryota</taxon>
        <taxon>Viridiplantae</taxon>
        <taxon>Streptophyta</taxon>
        <taxon>Embryophyta</taxon>
        <taxon>Tracheophyta</taxon>
        <taxon>Spermatophyta</taxon>
        <taxon>Magnoliopsida</taxon>
        <taxon>Liliopsida</taxon>
        <taxon>Poales</taxon>
        <taxon>Bromeliaceae</taxon>
        <taxon>Bromelioideae</taxon>
        <taxon>Ananas</taxon>
    </lineage>
</organism>
<reference evidence="1" key="1">
    <citation type="submission" date="2020-07" db="EMBL/GenBank/DDBJ databases">
        <authorList>
            <person name="Lin J."/>
        </authorList>
    </citation>
    <scope>NUCLEOTIDE SEQUENCE</scope>
</reference>
<accession>A0A6V7NSH2</accession>
<sequence>MPEGDIEFLGRRLINELGIQPWPRPWERREILREHLRTVKVPANVLVDQWHTAKASTKWQGPILTKTQKRRLQRIQAEARHHLEKAKGMRSNVWNRLKSQPSLQPMKNDYEAGSSRPVPWLQYKIEQWAPSELTEKVTQKALEEKIASLETIIK</sequence>
<name>A0A6V7NSH2_ANACO</name>
<dbReference type="AlphaFoldDB" id="A0A6V7NSH2"/>
<dbReference type="EMBL" id="LR862141">
    <property type="protein sequence ID" value="CAD1821543.1"/>
    <property type="molecule type" value="Genomic_DNA"/>
</dbReference>
<protein>
    <submittedName>
        <fullName evidence="1">Uncharacterized protein</fullName>
    </submittedName>
</protein>
<evidence type="ECO:0000313" key="1">
    <source>
        <dbReference type="EMBL" id="CAD1821543.1"/>
    </source>
</evidence>
<gene>
    <name evidence="1" type="ORF">CB5_LOCUS4754</name>
</gene>
<proteinExistence type="predicted"/>